<name>A0AAX4HGD3_9ASCO</name>
<dbReference type="Pfam" id="PF25909">
    <property type="entry name" value="zf-C2H2_AHC1"/>
    <property type="match status" value="1"/>
</dbReference>
<proteinExistence type="predicted"/>
<feature type="compositionally biased region" description="Polar residues" evidence="1">
    <location>
        <begin position="390"/>
        <end position="418"/>
    </location>
</feature>
<dbReference type="InterPro" id="IPR058706">
    <property type="entry name" value="zf-C2H2_AHC1-like"/>
</dbReference>
<dbReference type="EMBL" id="CP138900">
    <property type="protein sequence ID" value="WPK27605.1"/>
    <property type="molecule type" value="Genomic_DNA"/>
</dbReference>
<organism evidence="3 4">
    <name type="scientific">Australozyma saopauloensis</name>
    <dbReference type="NCBI Taxonomy" id="291208"/>
    <lineage>
        <taxon>Eukaryota</taxon>
        <taxon>Fungi</taxon>
        <taxon>Dikarya</taxon>
        <taxon>Ascomycota</taxon>
        <taxon>Saccharomycotina</taxon>
        <taxon>Pichiomycetes</taxon>
        <taxon>Metschnikowiaceae</taxon>
        <taxon>Australozyma</taxon>
    </lineage>
</organism>
<dbReference type="AlphaFoldDB" id="A0AAX4HGD3"/>
<reference evidence="3 4" key="1">
    <citation type="submission" date="2023-10" db="EMBL/GenBank/DDBJ databases">
        <title>Draft Genome Sequence of Candida saopaulonensis from a very Premature Infant with Sepsis.</title>
        <authorList>
            <person name="Ning Y."/>
            <person name="Dai R."/>
            <person name="Xiao M."/>
            <person name="Xu Y."/>
            <person name="Yan Q."/>
            <person name="Zhang L."/>
        </authorList>
    </citation>
    <scope>NUCLEOTIDE SEQUENCE [LARGE SCALE GENOMIC DNA]</scope>
    <source>
        <strain evidence="3 4">19XY460</strain>
    </source>
</reference>
<sequence length="454" mass="50986">MHPSKSSTPLETLPPLIDKQSLMEKLELIPAEMLRSILTNQVDLEIRLKHKELKLSEEEIGKCEAQMLALRQFFEVPNELSFRNEPNDFTLKYYDILNRSLSVNYTKLQQQQYTQNKPSISLQFIETESVEPAHSYRTRSTTSSLRPSIGGLSLRVAGCIYRRTDGIIVRLTCPDCHRSNFSSAQGFLNHNRIAHNKEFASQDDAALRCGEVLPDAYQDEEGLASLSVLKEKCLDGSSNLNVNALFFDGFVKSNTATPIATPKLSVVGPEQTQRRKSTSGRTHLRANSFLGSSNDFKGGELPYGLTEGSKELMSKLISGGIAQDSDQYKDLVEEYRRTVPNSHLFDDEEEIIELVTTTPTVKLHTPVASRPTLRPSSATIVPTVQQVQGFGSTQSGLNSNTDQAQLGESQVKQSSQHPETGGKYENRLRRRRPKSDASEYGRNYDELSRRKRRR</sequence>
<evidence type="ECO:0000313" key="3">
    <source>
        <dbReference type="EMBL" id="WPK27605.1"/>
    </source>
</evidence>
<dbReference type="Proteomes" id="UP001338582">
    <property type="component" value="Chromosome 7"/>
</dbReference>
<feature type="region of interest" description="Disordered" evidence="1">
    <location>
        <begin position="390"/>
        <end position="454"/>
    </location>
</feature>
<dbReference type="KEGG" id="asau:88176061"/>
<evidence type="ECO:0000313" key="4">
    <source>
        <dbReference type="Proteomes" id="UP001338582"/>
    </source>
</evidence>
<gene>
    <name evidence="3" type="ORF">PUMCH_005001</name>
</gene>
<evidence type="ECO:0000259" key="2">
    <source>
        <dbReference type="Pfam" id="PF25909"/>
    </source>
</evidence>
<accession>A0AAX4HGD3</accession>
<protein>
    <recommendedName>
        <fullName evidence="2">AHC1-like C2H2 zinc-finger domain-containing protein</fullName>
    </recommendedName>
</protein>
<dbReference type="RefSeq" id="XP_062879983.1">
    <property type="nucleotide sequence ID" value="XM_063023913.1"/>
</dbReference>
<keyword evidence="4" id="KW-1185">Reference proteome</keyword>
<dbReference type="GeneID" id="88176061"/>
<feature type="compositionally biased region" description="Basic and acidic residues" evidence="1">
    <location>
        <begin position="434"/>
        <end position="448"/>
    </location>
</feature>
<feature type="domain" description="AHC1-like C2H2 zinc-finger" evidence="2">
    <location>
        <begin position="159"/>
        <end position="229"/>
    </location>
</feature>
<evidence type="ECO:0000256" key="1">
    <source>
        <dbReference type="SAM" id="MobiDB-lite"/>
    </source>
</evidence>